<gene>
    <name evidence="3" type="ORF">CD191_24140</name>
</gene>
<dbReference type="PANTHER" id="PTHR45947">
    <property type="entry name" value="SULFOQUINOVOSYL TRANSFERASE SQD2"/>
    <property type="match status" value="1"/>
</dbReference>
<name>A0AAD0P7A2_9BACL</name>
<proteinExistence type="predicted"/>
<protein>
    <submittedName>
        <fullName evidence="3">Glycosyl transferase family 1</fullName>
    </submittedName>
</protein>
<accession>A0AAD0P7A2</accession>
<evidence type="ECO:0000313" key="4">
    <source>
        <dbReference type="Proteomes" id="UP000249163"/>
    </source>
</evidence>
<evidence type="ECO:0000313" key="3">
    <source>
        <dbReference type="EMBL" id="AWV36870.1"/>
    </source>
</evidence>
<dbReference type="Proteomes" id="UP000249163">
    <property type="component" value="Chromosome"/>
</dbReference>
<dbReference type="GO" id="GO:0016757">
    <property type="term" value="F:glycosyltransferase activity"/>
    <property type="evidence" value="ECO:0007669"/>
    <property type="project" value="InterPro"/>
</dbReference>
<evidence type="ECO:0000259" key="2">
    <source>
        <dbReference type="Pfam" id="PF13439"/>
    </source>
</evidence>
<dbReference type="SUPFAM" id="SSF53756">
    <property type="entry name" value="UDP-Glycosyltransferase/glycogen phosphorylase"/>
    <property type="match status" value="1"/>
</dbReference>
<organism evidence="3 4">
    <name type="scientific">Paenibacillus odorifer</name>
    <dbReference type="NCBI Taxonomy" id="189426"/>
    <lineage>
        <taxon>Bacteria</taxon>
        <taxon>Bacillati</taxon>
        <taxon>Bacillota</taxon>
        <taxon>Bacilli</taxon>
        <taxon>Bacillales</taxon>
        <taxon>Paenibacillaceae</taxon>
        <taxon>Paenibacillus</taxon>
    </lineage>
</organism>
<sequence length="349" mass="40455">MVMNLYRNIDKTKIQFDFIIDRENELFFADEITALGGKIHVLPSFKGWNITWYLKAWNKFFKDHSEYRIIHGHVRSTASIYLKIAKMYRLKTISHSHSTSSGKGLSAVVKNIMQYPIRYFADYFFACSKEAGEWLFGKKILSKKNFFVFKNAIDTKKFIFSNEIRHQIREEYNISNNFVIGHVGRFHPTKNHEFLVEVFYEVYKNEPSAKLMLVGDGAEIEYIKEKSSKLGILNNIIFVGVSSDVPKLMQAMDAFVFPSLYEGLGIVVIEAQASGLFCVVADTIPKDTNISGIVEFISLNESSIYWAGKILDLRNNYKRTNLVNELIQSGYDIKQTSYWLQRFYLEMCE</sequence>
<dbReference type="InterPro" id="IPR001296">
    <property type="entry name" value="Glyco_trans_1"/>
</dbReference>
<dbReference type="Pfam" id="PF00534">
    <property type="entry name" value="Glycos_transf_1"/>
    <property type="match status" value="1"/>
</dbReference>
<dbReference type="PANTHER" id="PTHR45947:SF3">
    <property type="entry name" value="SULFOQUINOVOSYL TRANSFERASE SQD2"/>
    <property type="match status" value="1"/>
</dbReference>
<evidence type="ECO:0000259" key="1">
    <source>
        <dbReference type="Pfam" id="PF00534"/>
    </source>
</evidence>
<dbReference type="EMBL" id="CP021965">
    <property type="protein sequence ID" value="AWV36870.1"/>
    <property type="molecule type" value="Genomic_DNA"/>
</dbReference>
<dbReference type="AlphaFoldDB" id="A0AAD0P7A2"/>
<dbReference type="InterPro" id="IPR028098">
    <property type="entry name" value="Glyco_trans_4-like_N"/>
</dbReference>
<dbReference type="InterPro" id="IPR050194">
    <property type="entry name" value="Glycosyltransferase_grp1"/>
</dbReference>
<dbReference type="Pfam" id="PF13439">
    <property type="entry name" value="Glyco_transf_4"/>
    <property type="match status" value="1"/>
</dbReference>
<feature type="domain" description="Glycosyl transferase family 1" evidence="1">
    <location>
        <begin position="167"/>
        <end position="285"/>
    </location>
</feature>
<keyword evidence="3" id="KW-0808">Transferase</keyword>
<dbReference type="Gene3D" id="3.40.50.2000">
    <property type="entry name" value="Glycogen Phosphorylase B"/>
    <property type="match status" value="2"/>
</dbReference>
<reference evidence="3 4" key="1">
    <citation type="submission" date="2017-06" db="EMBL/GenBank/DDBJ databases">
        <title>Complete genome sequence of Paenibacillus odorifer CBA7130.</title>
        <authorList>
            <person name="Nam Y.-D."/>
            <person name="Kang J."/>
            <person name="Chung W.-H."/>
        </authorList>
    </citation>
    <scope>NUCLEOTIDE SEQUENCE [LARGE SCALE GENOMIC DNA]</scope>
    <source>
        <strain evidence="3 4">CBA7130</strain>
    </source>
</reference>
<feature type="domain" description="Glycosyltransferase subfamily 4-like N-terminal" evidence="2">
    <location>
        <begin position="2"/>
        <end position="156"/>
    </location>
</feature>